<sequence>MGRCCKHKAELDECDCVQTSVSMVTSRLQKITSFCLCSTSLKVDCLNWTKLLGSSLLGLEIGWNVTLQRISTECINLQELRIDGLGSQERILGKLQRQDQALNRFLRQCPNLKHIYLKLHDDYGNPDINDDVNGFYFETPPNTGKYALELEISSRFSCIVSAPRLEKLIVSPSEVDGGGKVTLVSAESLEKVVAKPDDFGFGHDSVDFYELFLLRFNMVDEYQELELGLGFLAKLEFDYAEDEILGQCLLRIHRLFVSESPEEEELDLRPDLGRAAHAVEKVINLCRVQHVTLVTSDRAVERSFDPASSFDMESLVEFYKQH</sequence>
<dbReference type="Gramene" id="EFJ12898">
    <property type="protein sequence ID" value="EFJ12898"/>
    <property type="gene ID" value="SELMODRAFT_424998"/>
</dbReference>
<evidence type="ECO:0000313" key="2">
    <source>
        <dbReference type="Proteomes" id="UP000001514"/>
    </source>
</evidence>
<name>D8SRP6_SELML</name>
<proteinExistence type="predicted"/>
<reference evidence="1 2" key="1">
    <citation type="journal article" date="2011" name="Science">
        <title>The Selaginella genome identifies genetic changes associated with the evolution of vascular plants.</title>
        <authorList>
            <person name="Banks J.A."/>
            <person name="Nishiyama T."/>
            <person name="Hasebe M."/>
            <person name="Bowman J.L."/>
            <person name="Gribskov M."/>
            <person name="dePamphilis C."/>
            <person name="Albert V.A."/>
            <person name="Aono N."/>
            <person name="Aoyama T."/>
            <person name="Ambrose B.A."/>
            <person name="Ashton N.W."/>
            <person name="Axtell M.J."/>
            <person name="Barker E."/>
            <person name="Barker M.S."/>
            <person name="Bennetzen J.L."/>
            <person name="Bonawitz N.D."/>
            <person name="Chapple C."/>
            <person name="Cheng C."/>
            <person name="Correa L.G."/>
            <person name="Dacre M."/>
            <person name="DeBarry J."/>
            <person name="Dreyer I."/>
            <person name="Elias M."/>
            <person name="Engstrom E.M."/>
            <person name="Estelle M."/>
            <person name="Feng L."/>
            <person name="Finet C."/>
            <person name="Floyd S.K."/>
            <person name="Frommer W.B."/>
            <person name="Fujita T."/>
            <person name="Gramzow L."/>
            <person name="Gutensohn M."/>
            <person name="Harholt J."/>
            <person name="Hattori M."/>
            <person name="Heyl A."/>
            <person name="Hirai T."/>
            <person name="Hiwatashi Y."/>
            <person name="Ishikawa M."/>
            <person name="Iwata M."/>
            <person name="Karol K.G."/>
            <person name="Koehler B."/>
            <person name="Kolukisaoglu U."/>
            <person name="Kubo M."/>
            <person name="Kurata T."/>
            <person name="Lalonde S."/>
            <person name="Li K."/>
            <person name="Li Y."/>
            <person name="Litt A."/>
            <person name="Lyons E."/>
            <person name="Manning G."/>
            <person name="Maruyama T."/>
            <person name="Michael T.P."/>
            <person name="Mikami K."/>
            <person name="Miyazaki S."/>
            <person name="Morinaga S."/>
            <person name="Murata T."/>
            <person name="Mueller-Roeber B."/>
            <person name="Nelson D.R."/>
            <person name="Obara M."/>
            <person name="Oguri Y."/>
            <person name="Olmstead R.G."/>
            <person name="Onodera N."/>
            <person name="Petersen B.L."/>
            <person name="Pils B."/>
            <person name="Prigge M."/>
            <person name="Rensing S.A."/>
            <person name="Riano-Pachon D.M."/>
            <person name="Roberts A.W."/>
            <person name="Sato Y."/>
            <person name="Scheller H.V."/>
            <person name="Schulz B."/>
            <person name="Schulz C."/>
            <person name="Shakirov E.V."/>
            <person name="Shibagaki N."/>
            <person name="Shinohara N."/>
            <person name="Shippen D.E."/>
            <person name="Soerensen I."/>
            <person name="Sotooka R."/>
            <person name="Sugimoto N."/>
            <person name="Sugita M."/>
            <person name="Sumikawa N."/>
            <person name="Tanurdzic M."/>
            <person name="Theissen G."/>
            <person name="Ulvskov P."/>
            <person name="Wakazuki S."/>
            <person name="Weng J.K."/>
            <person name="Willats W.W."/>
            <person name="Wipf D."/>
            <person name="Wolf P.G."/>
            <person name="Yang L."/>
            <person name="Zimmer A.D."/>
            <person name="Zhu Q."/>
            <person name="Mitros T."/>
            <person name="Hellsten U."/>
            <person name="Loque D."/>
            <person name="Otillar R."/>
            <person name="Salamov A."/>
            <person name="Schmutz J."/>
            <person name="Shapiro H."/>
            <person name="Lindquist E."/>
            <person name="Lucas S."/>
            <person name="Rokhsar D."/>
            <person name="Grigoriev I.V."/>
        </authorList>
    </citation>
    <scope>NUCLEOTIDE SEQUENCE [LARGE SCALE GENOMIC DNA]</scope>
</reference>
<organism evidence="2">
    <name type="scientific">Selaginella moellendorffii</name>
    <name type="common">Spikemoss</name>
    <dbReference type="NCBI Taxonomy" id="88036"/>
    <lineage>
        <taxon>Eukaryota</taxon>
        <taxon>Viridiplantae</taxon>
        <taxon>Streptophyta</taxon>
        <taxon>Embryophyta</taxon>
        <taxon>Tracheophyta</taxon>
        <taxon>Lycopodiopsida</taxon>
        <taxon>Selaginellales</taxon>
        <taxon>Selaginellaceae</taxon>
        <taxon>Selaginella</taxon>
    </lineage>
</organism>
<dbReference type="EMBL" id="GL377636">
    <property type="protein sequence ID" value="EFJ12898.1"/>
    <property type="molecule type" value="Genomic_DNA"/>
</dbReference>
<accession>D8SRP6</accession>
<keyword evidence="2" id="KW-1185">Reference proteome</keyword>
<dbReference type="KEGG" id="smo:SELMODRAFT_424998"/>
<evidence type="ECO:0008006" key="3">
    <source>
        <dbReference type="Google" id="ProtNLM"/>
    </source>
</evidence>
<gene>
    <name evidence="1" type="ORF">SELMODRAFT_424998</name>
</gene>
<protein>
    <recommendedName>
        <fullName evidence="3">FBD domain-containing protein</fullName>
    </recommendedName>
</protein>
<evidence type="ECO:0000313" key="1">
    <source>
        <dbReference type="EMBL" id="EFJ12898.1"/>
    </source>
</evidence>
<dbReference type="Proteomes" id="UP000001514">
    <property type="component" value="Unassembled WGS sequence"/>
</dbReference>
<dbReference type="InParanoid" id="D8SRP6"/>
<dbReference type="AlphaFoldDB" id="D8SRP6"/>
<dbReference type="HOGENOM" id="CLU_864357_0_0_1"/>